<dbReference type="SUPFAM" id="SSF46689">
    <property type="entry name" value="Homeodomain-like"/>
    <property type="match status" value="1"/>
</dbReference>
<reference evidence="2 3" key="1">
    <citation type="submission" date="2019-08" db="EMBL/GenBank/DDBJ databases">
        <title>Archangium and Cystobacter genomes.</title>
        <authorList>
            <person name="Chen I.-C.K."/>
            <person name="Wielgoss S."/>
        </authorList>
    </citation>
    <scope>NUCLEOTIDE SEQUENCE [LARGE SCALE GENOMIC DNA]</scope>
    <source>
        <strain evidence="2 3">Cbm 6</strain>
    </source>
</reference>
<sequence>MPRPYSTDLRERVLAACERGLTIEEVARQFEVGTATVKRWRQFRRQRGSVEPAPHGGGKPPRVTVMGWNWCPKSCVSGPT</sequence>
<dbReference type="Gene3D" id="1.10.10.10">
    <property type="entry name" value="Winged helix-like DNA-binding domain superfamily/Winged helix DNA-binding domain"/>
    <property type="match status" value="1"/>
</dbReference>
<gene>
    <name evidence="2" type="ORF">F0U60_12790</name>
</gene>
<accession>A0ABY9WT49</accession>
<name>A0ABY9WT49_9BACT</name>
<feature type="domain" description="Transposase Synechocystis PCC 6803" evidence="1">
    <location>
        <begin position="5"/>
        <end position="45"/>
    </location>
</feature>
<dbReference type="InterPro" id="IPR002622">
    <property type="entry name" value="Transposase_14"/>
</dbReference>
<organism evidence="2 3">
    <name type="scientific">Archangium minus</name>
    <dbReference type="NCBI Taxonomy" id="83450"/>
    <lineage>
        <taxon>Bacteria</taxon>
        <taxon>Pseudomonadati</taxon>
        <taxon>Myxococcota</taxon>
        <taxon>Myxococcia</taxon>
        <taxon>Myxococcales</taxon>
        <taxon>Cystobacterineae</taxon>
        <taxon>Archangiaceae</taxon>
        <taxon>Archangium</taxon>
    </lineage>
</organism>
<dbReference type="InterPro" id="IPR036388">
    <property type="entry name" value="WH-like_DNA-bd_sf"/>
</dbReference>
<dbReference type="Pfam" id="PF01710">
    <property type="entry name" value="HTH_Tnp_IS630"/>
    <property type="match status" value="1"/>
</dbReference>
<keyword evidence="3" id="KW-1185">Reference proteome</keyword>
<proteinExistence type="predicted"/>
<evidence type="ECO:0000313" key="3">
    <source>
        <dbReference type="Proteomes" id="UP001611383"/>
    </source>
</evidence>
<evidence type="ECO:0000313" key="2">
    <source>
        <dbReference type="EMBL" id="WNG44872.1"/>
    </source>
</evidence>
<protein>
    <submittedName>
        <fullName evidence="2">Transposase</fullName>
    </submittedName>
</protein>
<dbReference type="RefSeq" id="WP_395818555.1">
    <property type="nucleotide sequence ID" value="NZ_CP043494.1"/>
</dbReference>
<evidence type="ECO:0000259" key="1">
    <source>
        <dbReference type="Pfam" id="PF01710"/>
    </source>
</evidence>
<dbReference type="Proteomes" id="UP001611383">
    <property type="component" value="Chromosome"/>
</dbReference>
<dbReference type="InterPro" id="IPR009057">
    <property type="entry name" value="Homeodomain-like_sf"/>
</dbReference>
<dbReference type="EMBL" id="CP043494">
    <property type="protein sequence ID" value="WNG44872.1"/>
    <property type="molecule type" value="Genomic_DNA"/>
</dbReference>